<name>A0A0P1EC50_9RHOB</name>
<dbReference type="SUPFAM" id="SSF53850">
    <property type="entry name" value="Periplasmic binding protein-like II"/>
    <property type="match status" value="1"/>
</dbReference>
<keyword evidence="3" id="KW-0238">DNA-binding</keyword>
<dbReference type="PANTHER" id="PTHR30537:SF26">
    <property type="entry name" value="GLYCINE CLEAVAGE SYSTEM TRANSCRIPTIONAL ACTIVATOR"/>
    <property type="match status" value="1"/>
</dbReference>
<dbReference type="SUPFAM" id="SSF46785">
    <property type="entry name" value="Winged helix' DNA-binding domain"/>
    <property type="match status" value="1"/>
</dbReference>
<evidence type="ECO:0000256" key="3">
    <source>
        <dbReference type="ARBA" id="ARBA00023125"/>
    </source>
</evidence>
<protein>
    <submittedName>
        <fullName evidence="6">Gcv operon activator</fullName>
    </submittedName>
</protein>
<dbReference type="RefSeq" id="WP_058276884.1">
    <property type="nucleotide sequence ID" value="NZ_CYPU01000022.1"/>
</dbReference>
<dbReference type="InterPro" id="IPR058163">
    <property type="entry name" value="LysR-type_TF_proteobact-type"/>
</dbReference>
<evidence type="ECO:0000313" key="7">
    <source>
        <dbReference type="Proteomes" id="UP000050783"/>
    </source>
</evidence>
<feature type="domain" description="HTH lysR-type" evidence="5">
    <location>
        <begin position="8"/>
        <end position="63"/>
    </location>
</feature>
<dbReference type="Proteomes" id="UP000050783">
    <property type="component" value="Unassembled WGS sequence"/>
</dbReference>
<reference evidence="6 7" key="1">
    <citation type="submission" date="2015-09" db="EMBL/GenBank/DDBJ databases">
        <authorList>
            <consortium name="Swine Surveillance"/>
        </authorList>
    </citation>
    <scope>NUCLEOTIDE SEQUENCE [LARGE SCALE GENOMIC DNA]</scope>
    <source>
        <strain evidence="6 7">CECT 4292</strain>
    </source>
</reference>
<dbReference type="EMBL" id="CYPU01000022">
    <property type="protein sequence ID" value="CUH47159.1"/>
    <property type="molecule type" value="Genomic_DNA"/>
</dbReference>
<dbReference type="GO" id="GO:0043565">
    <property type="term" value="F:sequence-specific DNA binding"/>
    <property type="evidence" value="ECO:0007669"/>
    <property type="project" value="TreeGrafter"/>
</dbReference>
<keyword evidence="4" id="KW-0804">Transcription</keyword>
<proteinExistence type="inferred from homology"/>
<evidence type="ECO:0000313" key="6">
    <source>
        <dbReference type="EMBL" id="CUH47159.1"/>
    </source>
</evidence>
<dbReference type="Gene3D" id="3.40.190.10">
    <property type="entry name" value="Periplasmic binding protein-like II"/>
    <property type="match status" value="2"/>
</dbReference>
<evidence type="ECO:0000256" key="2">
    <source>
        <dbReference type="ARBA" id="ARBA00023015"/>
    </source>
</evidence>
<evidence type="ECO:0000259" key="5">
    <source>
        <dbReference type="PROSITE" id="PS50931"/>
    </source>
</evidence>
<dbReference type="OrthoDB" id="7328368at2"/>
<evidence type="ECO:0000256" key="4">
    <source>
        <dbReference type="ARBA" id="ARBA00023163"/>
    </source>
</evidence>
<dbReference type="CDD" id="cd08432">
    <property type="entry name" value="PBP2_GcdR_TrpI_HvrB_AmpR_like"/>
    <property type="match status" value="1"/>
</dbReference>
<dbReference type="PANTHER" id="PTHR30537">
    <property type="entry name" value="HTH-TYPE TRANSCRIPTIONAL REGULATOR"/>
    <property type="match status" value="1"/>
</dbReference>
<accession>A0A0P1EC50</accession>
<gene>
    <name evidence="6" type="primary">gcvA_3</name>
    <name evidence="6" type="ORF">RUA4292_01327</name>
</gene>
<dbReference type="GO" id="GO:0006351">
    <property type="term" value="P:DNA-templated transcription"/>
    <property type="evidence" value="ECO:0007669"/>
    <property type="project" value="TreeGrafter"/>
</dbReference>
<dbReference type="InterPro" id="IPR036388">
    <property type="entry name" value="WH-like_DNA-bd_sf"/>
</dbReference>
<dbReference type="PRINTS" id="PR00039">
    <property type="entry name" value="HTHLYSR"/>
</dbReference>
<evidence type="ECO:0000256" key="1">
    <source>
        <dbReference type="ARBA" id="ARBA00009437"/>
    </source>
</evidence>
<dbReference type="PROSITE" id="PS50931">
    <property type="entry name" value="HTH_LYSR"/>
    <property type="match status" value="1"/>
</dbReference>
<dbReference type="AlphaFoldDB" id="A0A0P1EC50"/>
<dbReference type="Pfam" id="PF03466">
    <property type="entry name" value="LysR_substrate"/>
    <property type="match status" value="1"/>
</dbReference>
<dbReference type="GO" id="GO:0003700">
    <property type="term" value="F:DNA-binding transcription factor activity"/>
    <property type="evidence" value="ECO:0007669"/>
    <property type="project" value="InterPro"/>
</dbReference>
<dbReference type="Gene3D" id="1.10.10.10">
    <property type="entry name" value="Winged helix-like DNA-binding domain superfamily/Winged helix DNA-binding domain"/>
    <property type="match status" value="1"/>
</dbReference>
<dbReference type="GeneID" id="55492586"/>
<organism evidence="6 7">
    <name type="scientific">Ruegeria atlantica</name>
    <dbReference type="NCBI Taxonomy" id="81569"/>
    <lineage>
        <taxon>Bacteria</taxon>
        <taxon>Pseudomonadati</taxon>
        <taxon>Pseudomonadota</taxon>
        <taxon>Alphaproteobacteria</taxon>
        <taxon>Rhodobacterales</taxon>
        <taxon>Roseobacteraceae</taxon>
        <taxon>Ruegeria</taxon>
    </lineage>
</organism>
<dbReference type="InterPro" id="IPR036390">
    <property type="entry name" value="WH_DNA-bd_sf"/>
</dbReference>
<keyword evidence="2" id="KW-0805">Transcription regulation</keyword>
<dbReference type="Pfam" id="PF00126">
    <property type="entry name" value="HTH_1"/>
    <property type="match status" value="1"/>
</dbReference>
<dbReference type="InterPro" id="IPR005119">
    <property type="entry name" value="LysR_subst-bd"/>
</dbReference>
<dbReference type="InterPro" id="IPR000847">
    <property type="entry name" value="LysR_HTH_N"/>
</dbReference>
<comment type="similarity">
    <text evidence="1">Belongs to the LysR transcriptional regulatory family.</text>
</comment>
<sequence>MPENLRHLRALQAFDETATLSSLTKAANVLNVTHGAISRQIKLLELHLGVTLFHRRPNGVELTKAGESLYHSTRGAFSALQLGVMEVKRLHHRQSITVSLSTSLALKWLVPLLSSFQQDHPGIALLLDTNDAFADFDTSGVDVALRFGEPGWDGLYHEQIRQEELIVVAAPSLVDRMQLPMRAEEVAGLPLLHDAFNVGWESWAEQVGLSPNRINSQSIKYVDSAVLLEAAIDGQGVALARHLLAERDMEFGRLIRLDESHVPLDRGLYFVCRPGDQERVKVRVFKKWLMSI</sequence>